<evidence type="ECO:0008006" key="3">
    <source>
        <dbReference type="Google" id="ProtNLM"/>
    </source>
</evidence>
<dbReference type="Proteomes" id="UP001460270">
    <property type="component" value="Unassembled WGS sequence"/>
</dbReference>
<proteinExistence type="predicted"/>
<dbReference type="InterPro" id="IPR042566">
    <property type="entry name" value="L1_C"/>
</dbReference>
<comment type="caution">
    <text evidence="1">The sequence shown here is derived from an EMBL/GenBank/DDBJ whole genome shotgun (WGS) entry which is preliminary data.</text>
</comment>
<dbReference type="PANTHER" id="PTHR11505">
    <property type="entry name" value="L1 TRANSPOSABLE ELEMENT-RELATED"/>
    <property type="match status" value="1"/>
</dbReference>
<dbReference type="EMBL" id="JBBPFD010000002">
    <property type="protein sequence ID" value="KAK7938420.1"/>
    <property type="molecule type" value="Genomic_DNA"/>
</dbReference>
<protein>
    <recommendedName>
        <fullName evidence="3">L1 transposable element RRM domain-containing protein</fullName>
    </recommendedName>
</protein>
<reference evidence="2" key="1">
    <citation type="submission" date="2024-04" db="EMBL/GenBank/DDBJ databases">
        <title>Salinicola lusitanus LLJ914,a marine bacterium isolated from the Okinawa Trough.</title>
        <authorList>
            <person name="Li J."/>
        </authorList>
    </citation>
    <scope>NUCLEOTIDE SEQUENCE [LARGE SCALE GENOMIC DNA]</scope>
</reference>
<evidence type="ECO:0000313" key="1">
    <source>
        <dbReference type="EMBL" id="KAK7938420.1"/>
    </source>
</evidence>
<name>A0AAW0Q051_9GOBI</name>
<dbReference type="AlphaFoldDB" id="A0AAW0Q051"/>
<dbReference type="Gene3D" id="3.30.70.1820">
    <property type="entry name" value="L1 transposable element, RRM domain"/>
    <property type="match status" value="1"/>
</dbReference>
<sequence length="180" mass="20707">MEKKQQHFENYHRAKNLRLIALPEDSEHADLSGFLARWIPQLLGEDNFRTGLVVEAARRIPNPAQQKNKPRPIVLSLQNTSDRKKILDLARKKQELLFKNQRVFFFPDYPADVLKRRKEFDGVKQTLKTLGISAALLYPAKLRINHGGITRTFTSSSAAEKYVQEEIQITPSSSPNPQMR</sequence>
<dbReference type="Gene3D" id="3.30.250.20">
    <property type="entry name" value="L1 transposable element, C-terminal domain"/>
    <property type="match status" value="1"/>
</dbReference>
<gene>
    <name evidence="1" type="ORF">WMY93_001746</name>
</gene>
<keyword evidence="2" id="KW-1185">Reference proteome</keyword>
<dbReference type="InterPro" id="IPR004244">
    <property type="entry name" value="Transposase_22"/>
</dbReference>
<organism evidence="1 2">
    <name type="scientific">Mugilogobius chulae</name>
    <name type="common">yellowstripe goby</name>
    <dbReference type="NCBI Taxonomy" id="88201"/>
    <lineage>
        <taxon>Eukaryota</taxon>
        <taxon>Metazoa</taxon>
        <taxon>Chordata</taxon>
        <taxon>Craniata</taxon>
        <taxon>Vertebrata</taxon>
        <taxon>Euteleostomi</taxon>
        <taxon>Actinopterygii</taxon>
        <taxon>Neopterygii</taxon>
        <taxon>Teleostei</taxon>
        <taxon>Neoteleostei</taxon>
        <taxon>Acanthomorphata</taxon>
        <taxon>Gobiaria</taxon>
        <taxon>Gobiiformes</taxon>
        <taxon>Gobioidei</taxon>
        <taxon>Gobiidae</taxon>
        <taxon>Gobionellinae</taxon>
        <taxon>Mugilogobius</taxon>
    </lineage>
</organism>
<accession>A0AAW0Q051</accession>
<evidence type="ECO:0000313" key="2">
    <source>
        <dbReference type="Proteomes" id="UP001460270"/>
    </source>
</evidence>